<evidence type="ECO:0000313" key="6">
    <source>
        <dbReference type="EMBL" id="VAX18487.1"/>
    </source>
</evidence>
<evidence type="ECO:0000256" key="3">
    <source>
        <dbReference type="ARBA" id="ARBA00022801"/>
    </source>
</evidence>
<keyword evidence="2" id="KW-0479">Metal-binding</keyword>
<dbReference type="EC" id="3.5.4.5" evidence="6"/>
<reference evidence="6" key="1">
    <citation type="submission" date="2018-06" db="EMBL/GenBank/DDBJ databases">
        <authorList>
            <person name="Zhirakovskaya E."/>
        </authorList>
    </citation>
    <scope>NUCLEOTIDE SEQUENCE</scope>
</reference>
<organism evidence="6">
    <name type="scientific">hydrothermal vent metagenome</name>
    <dbReference type="NCBI Taxonomy" id="652676"/>
    <lineage>
        <taxon>unclassified sequences</taxon>
        <taxon>metagenomes</taxon>
        <taxon>ecological metagenomes</taxon>
    </lineage>
</organism>
<dbReference type="Gene3D" id="3.40.140.10">
    <property type="entry name" value="Cytidine Deaminase, domain 2"/>
    <property type="match status" value="1"/>
</dbReference>
<dbReference type="GO" id="GO:0055086">
    <property type="term" value="P:nucleobase-containing small molecule metabolic process"/>
    <property type="evidence" value="ECO:0007669"/>
    <property type="project" value="UniProtKB-ARBA"/>
</dbReference>
<evidence type="ECO:0000259" key="5">
    <source>
        <dbReference type="PROSITE" id="PS51747"/>
    </source>
</evidence>
<dbReference type="PANTHER" id="PTHR11644:SF2">
    <property type="entry name" value="CYTIDINE DEAMINASE"/>
    <property type="match status" value="1"/>
</dbReference>
<dbReference type="InterPro" id="IPR002125">
    <property type="entry name" value="CMP_dCMP_dom"/>
</dbReference>
<comment type="similarity">
    <text evidence="1">Belongs to the cytidine and deoxycytidylate deaminase family.</text>
</comment>
<sequence length="90" mass="9531">MNVENASYGLTICAERVAIFKAVSEGHTKIEKIAIVSSSGEFTYPCGACRQVLNEFAGSATVILANNRGDIKTTTVKELLPHSFGPGDLA</sequence>
<dbReference type="GO" id="GO:0042802">
    <property type="term" value="F:identical protein binding"/>
    <property type="evidence" value="ECO:0007669"/>
    <property type="project" value="UniProtKB-ARBA"/>
</dbReference>
<evidence type="ECO:0000256" key="2">
    <source>
        <dbReference type="ARBA" id="ARBA00022723"/>
    </source>
</evidence>
<gene>
    <name evidence="6" type="ORF">MNBD_NITROSPINAE01-963</name>
</gene>
<dbReference type="GO" id="GO:0005829">
    <property type="term" value="C:cytosol"/>
    <property type="evidence" value="ECO:0007669"/>
    <property type="project" value="TreeGrafter"/>
</dbReference>
<dbReference type="NCBIfam" id="NF004064">
    <property type="entry name" value="PRK05578.1"/>
    <property type="match status" value="1"/>
</dbReference>
<dbReference type="PROSITE" id="PS00903">
    <property type="entry name" value="CYT_DCMP_DEAMINASES_1"/>
    <property type="match status" value="1"/>
</dbReference>
<accession>A0A3B1CP29</accession>
<feature type="domain" description="CMP/dCMP-type deaminase" evidence="5">
    <location>
        <begin position="1"/>
        <end position="87"/>
    </location>
</feature>
<dbReference type="Pfam" id="PF00383">
    <property type="entry name" value="dCMP_cyt_deam_1"/>
    <property type="match status" value="1"/>
</dbReference>
<evidence type="ECO:0000256" key="4">
    <source>
        <dbReference type="ARBA" id="ARBA00022833"/>
    </source>
</evidence>
<dbReference type="EMBL" id="UOGC01000071">
    <property type="protein sequence ID" value="VAX18487.1"/>
    <property type="molecule type" value="Genomic_DNA"/>
</dbReference>
<dbReference type="PANTHER" id="PTHR11644">
    <property type="entry name" value="CYTIDINE DEAMINASE"/>
    <property type="match status" value="1"/>
</dbReference>
<dbReference type="PROSITE" id="PS51747">
    <property type="entry name" value="CYT_DCMP_DEAMINASES_2"/>
    <property type="match status" value="1"/>
</dbReference>
<dbReference type="SUPFAM" id="SSF53927">
    <property type="entry name" value="Cytidine deaminase-like"/>
    <property type="match status" value="1"/>
</dbReference>
<dbReference type="GO" id="GO:0072527">
    <property type="term" value="P:pyrimidine-containing compound metabolic process"/>
    <property type="evidence" value="ECO:0007669"/>
    <property type="project" value="UniProtKB-ARBA"/>
</dbReference>
<dbReference type="InterPro" id="IPR050202">
    <property type="entry name" value="Cyt/Deoxycyt_deaminase"/>
</dbReference>
<protein>
    <submittedName>
        <fullName evidence="6">Cytidine deaminase</fullName>
        <ecNumber evidence="6">3.5.4.5</ecNumber>
    </submittedName>
</protein>
<evidence type="ECO:0000256" key="1">
    <source>
        <dbReference type="ARBA" id="ARBA00006576"/>
    </source>
</evidence>
<dbReference type="GO" id="GO:0004126">
    <property type="term" value="F:cytidine deaminase activity"/>
    <property type="evidence" value="ECO:0007669"/>
    <property type="project" value="UniProtKB-EC"/>
</dbReference>
<dbReference type="InterPro" id="IPR016192">
    <property type="entry name" value="APOBEC/CMP_deaminase_Zn-bd"/>
</dbReference>
<dbReference type="GO" id="GO:0008270">
    <property type="term" value="F:zinc ion binding"/>
    <property type="evidence" value="ECO:0007669"/>
    <property type="project" value="InterPro"/>
</dbReference>
<dbReference type="AlphaFoldDB" id="A0A3B1CP29"/>
<dbReference type="CDD" id="cd01283">
    <property type="entry name" value="cytidine_deaminase"/>
    <property type="match status" value="1"/>
</dbReference>
<dbReference type="InterPro" id="IPR016193">
    <property type="entry name" value="Cytidine_deaminase-like"/>
</dbReference>
<name>A0A3B1CP29_9ZZZZ</name>
<proteinExistence type="inferred from homology"/>
<keyword evidence="4" id="KW-0862">Zinc</keyword>
<keyword evidence="3 6" id="KW-0378">Hydrolase</keyword>